<sequence length="312" mass="35620">IPYLNHIEQCTANLAKQVTLGIDAFVNTRCRIDQPAERAVPEGANIKFNRLDLTLHFPYVMYLSFSIDQKGVEYAGQAASSENKKQLEFHLAGYSFVIVRKDTMSTGGNMTNSHIVAAETYSAEQGAIDHLFTRAFHWAKELLTIIRNTNNILLPTVEQLLEFESITNCEYCNAEFTNSGNTTRKFSHRVPWDYQSWDENMIDVISTSDEDIYEARAAWGSLEPDHGSQPKHIRKVQLARFDPNKPPKAPKLAATKSKLSPNDPDFWTTSDVFILDDEQQYFAKKVYNEASRCMFLHIGKQNPKSIQRIRFT</sequence>
<protein>
    <submittedName>
        <fullName evidence="1">Uncharacterized protein</fullName>
    </submittedName>
</protein>
<organism evidence="1 2">
    <name type="scientific">Allacma fusca</name>
    <dbReference type="NCBI Taxonomy" id="39272"/>
    <lineage>
        <taxon>Eukaryota</taxon>
        <taxon>Metazoa</taxon>
        <taxon>Ecdysozoa</taxon>
        <taxon>Arthropoda</taxon>
        <taxon>Hexapoda</taxon>
        <taxon>Collembola</taxon>
        <taxon>Symphypleona</taxon>
        <taxon>Sminthuridae</taxon>
        <taxon>Allacma</taxon>
    </lineage>
</organism>
<name>A0A8J2KY20_9HEXA</name>
<keyword evidence="2" id="KW-1185">Reference proteome</keyword>
<proteinExistence type="predicted"/>
<feature type="non-terminal residue" evidence="1">
    <location>
        <position position="1"/>
    </location>
</feature>
<gene>
    <name evidence="1" type="ORF">AFUS01_LOCUS35582</name>
</gene>
<feature type="non-terminal residue" evidence="1">
    <location>
        <position position="312"/>
    </location>
</feature>
<reference evidence="1" key="1">
    <citation type="submission" date="2021-06" db="EMBL/GenBank/DDBJ databases">
        <authorList>
            <person name="Hodson N. C."/>
            <person name="Mongue J. A."/>
            <person name="Jaron S. K."/>
        </authorList>
    </citation>
    <scope>NUCLEOTIDE SEQUENCE</scope>
</reference>
<accession>A0A8J2KY20</accession>
<comment type="caution">
    <text evidence="1">The sequence shown here is derived from an EMBL/GenBank/DDBJ whole genome shotgun (WGS) entry which is preliminary data.</text>
</comment>
<evidence type="ECO:0000313" key="1">
    <source>
        <dbReference type="EMBL" id="CAG7825474.1"/>
    </source>
</evidence>
<dbReference type="Proteomes" id="UP000708208">
    <property type="component" value="Unassembled WGS sequence"/>
</dbReference>
<dbReference type="OrthoDB" id="6618820at2759"/>
<evidence type="ECO:0000313" key="2">
    <source>
        <dbReference type="Proteomes" id="UP000708208"/>
    </source>
</evidence>
<dbReference type="EMBL" id="CAJVCH010536435">
    <property type="protein sequence ID" value="CAG7825474.1"/>
    <property type="molecule type" value="Genomic_DNA"/>
</dbReference>
<dbReference type="AlphaFoldDB" id="A0A8J2KY20"/>